<dbReference type="OrthoDB" id="9808620at2"/>
<evidence type="ECO:0000256" key="3">
    <source>
        <dbReference type="ARBA" id="ARBA00023125"/>
    </source>
</evidence>
<organism evidence="6 7">
    <name type="scientific">Halomonas saccharevitans</name>
    <dbReference type="NCBI Taxonomy" id="416872"/>
    <lineage>
        <taxon>Bacteria</taxon>
        <taxon>Pseudomonadati</taxon>
        <taxon>Pseudomonadota</taxon>
        <taxon>Gammaproteobacteria</taxon>
        <taxon>Oceanospirillales</taxon>
        <taxon>Halomonadaceae</taxon>
        <taxon>Halomonas</taxon>
    </lineage>
</organism>
<feature type="domain" description="HTH lysR-type" evidence="5">
    <location>
        <begin position="5"/>
        <end position="62"/>
    </location>
</feature>
<dbReference type="PANTHER" id="PTHR30126">
    <property type="entry name" value="HTH-TYPE TRANSCRIPTIONAL REGULATOR"/>
    <property type="match status" value="1"/>
</dbReference>
<dbReference type="SUPFAM" id="SSF53850">
    <property type="entry name" value="Periplasmic binding protein-like II"/>
    <property type="match status" value="1"/>
</dbReference>
<keyword evidence="2" id="KW-0805">Transcription regulation</keyword>
<sequence length="309" mass="33692">MTPTVSFRQLQVFAAVARLGTVSAAAAELSLSQSATSQALSDLERHLGIALFERLGRRLHLNDLGRRLLPRAEVLLDGVSGFVAEATEPEGRLQGVLSVSASATVGTYLLPALAGRFSETHPAADLRLKLRNTFEVITDVLRLEADLGLIEGECREPSLASEPWCEDRMVVVAAPGHAPARRGRLDEAALAEADWILRETGSGTRSVFEQAMRARGAPPRVRMELGQHEAIKQAVRAGLGLGCLSRLSVAGELERGELIALDTPLRLRRTFSLVWHPQRYRSPLWQAFKVFLVETRRSGPLDTEPAGEP</sequence>
<evidence type="ECO:0000256" key="4">
    <source>
        <dbReference type="ARBA" id="ARBA00023163"/>
    </source>
</evidence>
<evidence type="ECO:0000313" key="6">
    <source>
        <dbReference type="EMBL" id="SFT42052.1"/>
    </source>
</evidence>
<dbReference type="PROSITE" id="PS50931">
    <property type="entry name" value="HTH_LYSR"/>
    <property type="match status" value="1"/>
</dbReference>
<name>A0A1I6XVQ9_9GAMM</name>
<dbReference type="Pfam" id="PF00126">
    <property type="entry name" value="HTH_1"/>
    <property type="match status" value="1"/>
</dbReference>
<dbReference type="Gene3D" id="1.10.10.10">
    <property type="entry name" value="Winged helix-like DNA-binding domain superfamily/Winged helix DNA-binding domain"/>
    <property type="match status" value="1"/>
</dbReference>
<evidence type="ECO:0000313" key="7">
    <source>
        <dbReference type="Proteomes" id="UP000199594"/>
    </source>
</evidence>
<keyword evidence="3 6" id="KW-0238">DNA-binding</keyword>
<evidence type="ECO:0000256" key="1">
    <source>
        <dbReference type="ARBA" id="ARBA00009437"/>
    </source>
</evidence>
<accession>A0A1I6XVQ9</accession>
<dbReference type="SUPFAM" id="SSF46785">
    <property type="entry name" value="Winged helix' DNA-binding domain"/>
    <property type="match status" value="1"/>
</dbReference>
<comment type="similarity">
    <text evidence="1">Belongs to the LysR transcriptional regulatory family.</text>
</comment>
<dbReference type="GO" id="GO:0000976">
    <property type="term" value="F:transcription cis-regulatory region binding"/>
    <property type="evidence" value="ECO:0007669"/>
    <property type="project" value="TreeGrafter"/>
</dbReference>
<proteinExistence type="inferred from homology"/>
<keyword evidence="4" id="KW-0804">Transcription</keyword>
<dbReference type="InterPro" id="IPR005119">
    <property type="entry name" value="LysR_subst-bd"/>
</dbReference>
<dbReference type="Pfam" id="PF03466">
    <property type="entry name" value="LysR_substrate"/>
    <property type="match status" value="1"/>
</dbReference>
<gene>
    <name evidence="6" type="ORF">SAMN04487956_103133</name>
</gene>
<evidence type="ECO:0000256" key="2">
    <source>
        <dbReference type="ARBA" id="ARBA00023015"/>
    </source>
</evidence>
<dbReference type="PRINTS" id="PR00039">
    <property type="entry name" value="HTHLYSR"/>
</dbReference>
<dbReference type="AlphaFoldDB" id="A0A1I6XVQ9"/>
<dbReference type="InterPro" id="IPR036388">
    <property type="entry name" value="WH-like_DNA-bd_sf"/>
</dbReference>
<dbReference type="InterPro" id="IPR000847">
    <property type="entry name" value="LysR_HTH_N"/>
</dbReference>
<evidence type="ECO:0000259" key="5">
    <source>
        <dbReference type="PROSITE" id="PS50931"/>
    </source>
</evidence>
<protein>
    <submittedName>
        <fullName evidence="6">DNA-binding transcriptional regulator, LysR family</fullName>
    </submittedName>
</protein>
<dbReference type="CDD" id="cd08420">
    <property type="entry name" value="PBP2_CysL_like"/>
    <property type="match status" value="1"/>
</dbReference>
<dbReference type="PANTHER" id="PTHR30126:SF94">
    <property type="entry name" value="LYSR FAMILY TRANSCRIPTIONAL REGULATOR"/>
    <property type="match status" value="1"/>
</dbReference>
<dbReference type="EMBL" id="FPAQ01000003">
    <property type="protein sequence ID" value="SFT42052.1"/>
    <property type="molecule type" value="Genomic_DNA"/>
</dbReference>
<dbReference type="Gene3D" id="3.40.190.290">
    <property type="match status" value="1"/>
</dbReference>
<dbReference type="InterPro" id="IPR036390">
    <property type="entry name" value="WH_DNA-bd_sf"/>
</dbReference>
<dbReference type="GO" id="GO:0003700">
    <property type="term" value="F:DNA-binding transcription factor activity"/>
    <property type="evidence" value="ECO:0007669"/>
    <property type="project" value="InterPro"/>
</dbReference>
<dbReference type="Proteomes" id="UP000199594">
    <property type="component" value="Unassembled WGS sequence"/>
</dbReference>
<reference evidence="6 7" key="1">
    <citation type="submission" date="2016-10" db="EMBL/GenBank/DDBJ databases">
        <authorList>
            <person name="de Groot N.N."/>
        </authorList>
    </citation>
    <scope>NUCLEOTIDE SEQUENCE [LARGE SCALE GENOMIC DNA]</scope>
    <source>
        <strain evidence="6 7">CGMCC 1.6493</strain>
    </source>
</reference>